<dbReference type="EMBL" id="DS017026">
    <property type="protein sequence ID" value="KMU90832.1"/>
    <property type="molecule type" value="Genomic_DNA"/>
</dbReference>
<sequence length="103" mass="11319">MVVNGQVSWYSTLHSQPQCPRSFPPTSLLDSGRTEYRGTRYAWTYMRVEATAQEGCTGTYISTSVVSRSDNTGLGIRHPNESTVIRCPASRSGSLVKLVHSPP</sequence>
<dbReference type="VEuPathDB" id="FungiDB:CIHG_08636"/>
<accession>A0A0J8S0Z4</accession>
<proteinExistence type="predicted"/>
<dbReference type="Proteomes" id="UP000054563">
    <property type="component" value="Unassembled WGS sequence"/>
</dbReference>
<protein>
    <submittedName>
        <fullName evidence="1">Uncharacterized protein</fullName>
    </submittedName>
</protein>
<gene>
    <name evidence="1" type="ORF">CIHG_08636</name>
</gene>
<evidence type="ECO:0000313" key="2">
    <source>
        <dbReference type="Proteomes" id="UP000054563"/>
    </source>
</evidence>
<reference evidence="2" key="1">
    <citation type="journal article" date="2010" name="Genome Res.">
        <title>Population genomic sequencing of Coccidioides fungi reveals recent hybridization and transposon control.</title>
        <authorList>
            <person name="Neafsey D.E."/>
            <person name="Barker B.M."/>
            <person name="Sharpton T.J."/>
            <person name="Stajich J.E."/>
            <person name="Park D.J."/>
            <person name="Whiston E."/>
            <person name="Hung C.-Y."/>
            <person name="McMahan C."/>
            <person name="White J."/>
            <person name="Sykes S."/>
            <person name="Heiman D."/>
            <person name="Young S."/>
            <person name="Zeng Q."/>
            <person name="Abouelleil A."/>
            <person name="Aftuck L."/>
            <person name="Bessette D."/>
            <person name="Brown A."/>
            <person name="FitzGerald M."/>
            <person name="Lui A."/>
            <person name="Macdonald J.P."/>
            <person name="Priest M."/>
            <person name="Orbach M.J."/>
            <person name="Galgiani J.N."/>
            <person name="Kirkland T.N."/>
            <person name="Cole G.T."/>
            <person name="Birren B.W."/>
            <person name="Henn M.R."/>
            <person name="Taylor J.W."/>
            <person name="Rounsley S.D."/>
        </authorList>
    </citation>
    <scope>NUCLEOTIDE SEQUENCE [LARGE SCALE GENOMIC DNA]</scope>
    <source>
        <strain evidence="2">H538.4</strain>
    </source>
</reference>
<dbReference type="AlphaFoldDB" id="A0A0J8S0Z4"/>
<evidence type="ECO:0000313" key="1">
    <source>
        <dbReference type="EMBL" id="KMU90832.1"/>
    </source>
</evidence>
<name>A0A0J8S0Z4_COCIT</name>
<organism evidence="1 2">
    <name type="scientific">Coccidioides immitis H538.4</name>
    <dbReference type="NCBI Taxonomy" id="396776"/>
    <lineage>
        <taxon>Eukaryota</taxon>
        <taxon>Fungi</taxon>
        <taxon>Dikarya</taxon>
        <taxon>Ascomycota</taxon>
        <taxon>Pezizomycotina</taxon>
        <taxon>Eurotiomycetes</taxon>
        <taxon>Eurotiomycetidae</taxon>
        <taxon>Onygenales</taxon>
        <taxon>Onygenaceae</taxon>
        <taxon>Coccidioides</taxon>
    </lineage>
</organism>